<protein>
    <submittedName>
        <fullName evidence="3">GT2 family glycosyltransferase</fullName>
    </submittedName>
</protein>
<dbReference type="GO" id="GO:0016740">
    <property type="term" value="F:transferase activity"/>
    <property type="evidence" value="ECO:0007669"/>
    <property type="project" value="UniProtKB-KW"/>
</dbReference>
<dbReference type="Pfam" id="PF13641">
    <property type="entry name" value="Glyco_tranf_2_3"/>
    <property type="match status" value="1"/>
</dbReference>
<accession>A0A7W7C7D2</accession>
<feature type="transmembrane region" description="Helical" evidence="2">
    <location>
        <begin position="271"/>
        <end position="292"/>
    </location>
</feature>
<organism evidence="3 4">
    <name type="scientific">Crossiella cryophila</name>
    <dbReference type="NCBI Taxonomy" id="43355"/>
    <lineage>
        <taxon>Bacteria</taxon>
        <taxon>Bacillati</taxon>
        <taxon>Actinomycetota</taxon>
        <taxon>Actinomycetes</taxon>
        <taxon>Pseudonocardiales</taxon>
        <taxon>Pseudonocardiaceae</taxon>
        <taxon>Crossiella</taxon>
    </lineage>
</organism>
<feature type="transmembrane region" description="Helical" evidence="2">
    <location>
        <begin position="821"/>
        <end position="840"/>
    </location>
</feature>
<evidence type="ECO:0000256" key="2">
    <source>
        <dbReference type="SAM" id="Phobius"/>
    </source>
</evidence>
<feature type="transmembrane region" description="Helical" evidence="2">
    <location>
        <begin position="755"/>
        <end position="774"/>
    </location>
</feature>
<evidence type="ECO:0000313" key="4">
    <source>
        <dbReference type="Proteomes" id="UP000533598"/>
    </source>
</evidence>
<dbReference type="PANTHER" id="PTHR43685:SF3">
    <property type="entry name" value="SLR2126 PROTEIN"/>
    <property type="match status" value="1"/>
</dbReference>
<feature type="transmembrane region" description="Helical" evidence="2">
    <location>
        <begin position="468"/>
        <end position="490"/>
    </location>
</feature>
<feature type="transmembrane region" description="Helical" evidence="2">
    <location>
        <begin position="653"/>
        <end position="670"/>
    </location>
</feature>
<keyword evidence="4" id="KW-1185">Reference proteome</keyword>
<evidence type="ECO:0000313" key="3">
    <source>
        <dbReference type="EMBL" id="MBB4675825.1"/>
    </source>
</evidence>
<feature type="transmembrane region" description="Helical" evidence="2">
    <location>
        <begin position="580"/>
        <end position="597"/>
    </location>
</feature>
<dbReference type="InterPro" id="IPR050834">
    <property type="entry name" value="Glycosyltransf_2"/>
</dbReference>
<feature type="transmembrane region" description="Helical" evidence="2">
    <location>
        <begin position="603"/>
        <end position="621"/>
    </location>
</feature>
<keyword evidence="2" id="KW-0472">Membrane</keyword>
<feature type="transmembrane region" description="Helical" evidence="2">
    <location>
        <begin position="730"/>
        <end position="748"/>
    </location>
</feature>
<dbReference type="EMBL" id="JACHMH010000001">
    <property type="protein sequence ID" value="MBB4675825.1"/>
    <property type="molecule type" value="Genomic_DNA"/>
</dbReference>
<comment type="caution">
    <text evidence="3">The sequence shown here is derived from an EMBL/GenBank/DDBJ whole genome shotgun (WGS) entry which is preliminary data.</text>
</comment>
<proteinExistence type="predicted"/>
<dbReference type="RefSeq" id="WP_246492486.1">
    <property type="nucleotide sequence ID" value="NZ_JACHMH010000001.1"/>
</dbReference>
<dbReference type="SUPFAM" id="SSF53448">
    <property type="entry name" value="Nucleotide-diphospho-sugar transferases"/>
    <property type="match status" value="1"/>
</dbReference>
<name>A0A7W7C7D2_9PSEU</name>
<dbReference type="PANTHER" id="PTHR43685">
    <property type="entry name" value="GLYCOSYLTRANSFERASE"/>
    <property type="match status" value="1"/>
</dbReference>
<sequence>MPHPTLSTAPVLAVIVCHDGAEWLRPLLSALRRQSVRPRHILAVDTGSTDATARVLAAAATGPDQLLDGVLTEAPDTGFGAAVGKAVATATERWGDPGKWIWLLHDDSAPEPDCLPALLSTAELAPSAAVLGPLAVDWADPRLVVQGGLSLDASGHTQTGISGAELAYGGGFEQSRDVLAVGSAGALIRREVWERLGGLDPALPLGGDDIDLGWRANLAGHLVLLVPSARIRHARAAERDQRPVHAVPALARARRAHGLRTFLVNTSVPSFLIGLPRLALLCLLRALGFLLLRRGRRAGDELAALGYLFGGRAGLLAARRSRAATRTVSPREIRGLFTSRLTRSRNAGHRGLLHVLRSRVRADASLGRLPASPVPEWTEPGAPQRQPGPPALPAGALGPSRRRGAARRLGPAGLRRPAGPVVVEVAAPELYRRRPSPRPRPSPVPRGTPRPAELVLVEIDRGRVLRELLLSPVLFLVLGLAVLALATQWARLGGDLAGGRLLPAGDIGDTWAGYVAAWQPVAGGSIAPAPAATGVLAVLGTLLGGPSIALTVLLLGDLPLAGLAAYLATRRLRVPRTVRAAVAAGYALLPIATAATAQGRLDVIVVHLLLPPVLAGVAAILWPRRPDIGWLSITCATALALAVLGAFHPLPHLLVLLAALIGFVLVPGSGRRRVAALFTLVLLPLALQLPWPALVLRHPSVLLHGTGAPLREARANPLDLLALYPGGPGALPWLGLIAVLAALTAALLRPRPAMLPGLGLALLGAAAAIAVGLIEVTPANGGPAGTGWTGAPLLLTGCGLAWIVLAAALPGAPVTVPIRALAGAGATVLAALAVSTLLLGQDGPLRSAPPLLVNSQLAELAATGAGVLEVGAYGQPSRQTAGRLPRFGDDDVLAVPAAAQRVQDTATALRAGTTEAVRGALLSAGASGVRFLLLPDPAAATKIRAAAPDLVVADATATDGRPVLRLTQSRGPVTLLAGEAALRARTGGTPAGQIEATGVEARPPEIAVAVSAGGLGRVLVLAAEDERGWLATVDGREVPLARAYGHLVAVALPESASEIRVTVPAGLAALLLLVQAAAALFTALTALPSRRR</sequence>
<feature type="transmembrane region" description="Helical" evidence="2">
    <location>
        <begin position="628"/>
        <end position="647"/>
    </location>
</feature>
<dbReference type="Gene3D" id="3.90.550.10">
    <property type="entry name" value="Spore Coat Polysaccharide Biosynthesis Protein SpsA, Chain A"/>
    <property type="match status" value="1"/>
</dbReference>
<dbReference type="AlphaFoldDB" id="A0A7W7C7D2"/>
<reference evidence="3 4" key="1">
    <citation type="submission" date="2020-08" db="EMBL/GenBank/DDBJ databases">
        <title>Sequencing the genomes of 1000 actinobacteria strains.</title>
        <authorList>
            <person name="Klenk H.-P."/>
        </authorList>
    </citation>
    <scope>NUCLEOTIDE SEQUENCE [LARGE SCALE GENOMIC DNA]</scope>
    <source>
        <strain evidence="3 4">DSM 44230</strain>
    </source>
</reference>
<dbReference type="InterPro" id="IPR029044">
    <property type="entry name" value="Nucleotide-diphossugar_trans"/>
</dbReference>
<keyword evidence="3" id="KW-0808">Transferase</keyword>
<dbReference type="Proteomes" id="UP000533598">
    <property type="component" value="Unassembled WGS sequence"/>
</dbReference>
<feature type="region of interest" description="Disordered" evidence="1">
    <location>
        <begin position="369"/>
        <end position="413"/>
    </location>
</feature>
<evidence type="ECO:0000256" key="1">
    <source>
        <dbReference type="SAM" id="MobiDB-lite"/>
    </source>
</evidence>
<feature type="transmembrane region" description="Helical" evidence="2">
    <location>
        <begin position="786"/>
        <end position="809"/>
    </location>
</feature>
<feature type="transmembrane region" description="Helical" evidence="2">
    <location>
        <begin position="1065"/>
        <end position="1087"/>
    </location>
</feature>
<feature type="transmembrane region" description="Helical" evidence="2">
    <location>
        <begin position="677"/>
        <end position="696"/>
    </location>
</feature>
<gene>
    <name evidence="3" type="ORF">HNR67_001943</name>
</gene>
<keyword evidence="2" id="KW-0812">Transmembrane</keyword>
<keyword evidence="2" id="KW-1133">Transmembrane helix</keyword>